<keyword evidence="4" id="KW-0963">Cytoplasm</keyword>
<dbReference type="InterPro" id="IPR027417">
    <property type="entry name" value="P-loop_NTPase"/>
</dbReference>
<organism evidence="13 14">
    <name type="scientific">Buddleja alternifolia</name>
    <dbReference type="NCBI Taxonomy" id="168488"/>
    <lineage>
        <taxon>Eukaryota</taxon>
        <taxon>Viridiplantae</taxon>
        <taxon>Streptophyta</taxon>
        <taxon>Embryophyta</taxon>
        <taxon>Tracheophyta</taxon>
        <taxon>Spermatophyta</taxon>
        <taxon>Magnoliopsida</taxon>
        <taxon>eudicotyledons</taxon>
        <taxon>Gunneridae</taxon>
        <taxon>Pentapetalae</taxon>
        <taxon>asterids</taxon>
        <taxon>lamiids</taxon>
        <taxon>Lamiales</taxon>
        <taxon>Scrophulariaceae</taxon>
        <taxon>Buddlejeae</taxon>
        <taxon>Buddleja</taxon>
    </lineage>
</organism>
<evidence type="ECO:0000259" key="11">
    <source>
        <dbReference type="Pfam" id="PF00931"/>
    </source>
</evidence>
<dbReference type="FunFam" id="1.10.10.10:FF:000322">
    <property type="entry name" value="Probable disease resistance protein At1g63360"/>
    <property type="match status" value="1"/>
</dbReference>
<dbReference type="Pfam" id="PF23559">
    <property type="entry name" value="WHD_DRP"/>
    <property type="match status" value="1"/>
</dbReference>
<dbReference type="InterPro" id="IPR036388">
    <property type="entry name" value="WH-like_DNA-bd_sf"/>
</dbReference>
<evidence type="ECO:0000256" key="10">
    <source>
        <dbReference type="ARBA" id="ARBA00022840"/>
    </source>
</evidence>
<dbReference type="GO" id="GO:0043531">
    <property type="term" value="F:ADP binding"/>
    <property type="evidence" value="ECO:0007669"/>
    <property type="project" value="InterPro"/>
</dbReference>
<dbReference type="GO" id="GO:0005737">
    <property type="term" value="C:cytoplasm"/>
    <property type="evidence" value="ECO:0007669"/>
    <property type="project" value="UniProtKB-SubCell"/>
</dbReference>
<keyword evidence="5" id="KW-0433">Leucine-rich repeat</keyword>
<evidence type="ECO:0000256" key="3">
    <source>
        <dbReference type="ARBA" id="ARBA00008894"/>
    </source>
</evidence>
<dbReference type="Pfam" id="PF00931">
    <property type="entry name" value="NB-ARC"/>
    <property type="match status" value="1"/>
</dbReference>
<dbReference type="Gene3D" id="1.20.5.4130">
    <property type="match status" value="1"/>
</dbReference>
<comment type="function">
    <text evidence="1">Confers resistance to late blight (Phytophthora infestans) races carrying the avirulence gene Avr1. Resistance proteins guard the plant against pathogens that contain an appropriate avirulence protein via an indirect interaction with this avirulence protein. That triggers a defense system including the hypersensitive response, which restricts the pathogen growth.</text>
</comment>
<evidence type="ECO:0000259" key="12">
    <source>
        <dbReference type="Pfam" id="PF23559"/>
    </source>
</evidence>
<dbReference type="InterPro" id="IPR042197">
    <property type="entry name" value="Apaf_helical"/>
</dbReference>
<evidence type="ECO:0000256" key="4">
    <source>
        <dbReference type="ARBA" id="ARBA00022490"/>
    </source>
</evidence>
<dbReference type="PANTHER" id="PTHR23155">
    <property type="entry name" value="DISEASE RESISTANCE PROTEIN RP"/>
    <property type="match status" value="1"/>
</dbReference>
<comment type="similarity">
    <text evidence="3">Belongs to the disease resistance NB-LRR family.</text>
</comment>
<comment type="subcellular location">
    <subcellularLocation>
        <location evidence="2">Cytoplasm</location>
    </subcellularLocation>
</comment>
<evidence type="ECO:0008006" key="15">
    <source>
        <dbReference type="Google" id="ProtNLM"/>
    </source>
</evidence>
<evidence type="ECO:0000256" key="6">
    <source>
        <dbReference type="ARBA" id="ARBA00022667"/>
    </source>
</evidence>
<evidence type="ECO:0000313" key="13">
    <source>
        <dbReference type="EMBL" id="KAG8379662.1"/>
    </source>
</evidence>
<dbReference type="InterPro" id="IPR002182">
    <property type="entry name" value="NB-ARC"/>
</dbReference>
<gene>
    <name evidence="13" type="ORF">BUALT_Bualt07G0112400</name>
</gene>
<evidence type="ECO:0000256" key="5">
    <source>
        <dbReference type="ARBA" id="ARBA00022614"/>
    </source>
</evidence>
<feature type="domain" description="NB-ARC" evidence="11">
    <location>
        <begin position="152"/>
        <end position="293"/>
    </location>
</feature>
<dbReference type="GO" id="GO:0005524">
    <property type="term" value="F:ATP binding"/>
    <property type="evidence" value="ECO:0007669"/>
    <property type="project" value="UniProtKB-KW"/>
</dbReference>
<evidence type="ECO:0000313" key="14">
    <source>
        <dbReference type="Proteomes" id="UP000826271"/>
    </source>
</evidence>
<feature type="domain" description="Disease resistance protein winged helix" evidence="12">
    <location>
        <begin position="382"/>
        <end position="451"/>
    </location>
</feature>
<dbReference type="PRINTS" id="PR00364">
    <property type="entry name" value="DISEASERSIST"/>
</dbReference>
<reference evidence="13" key="1">
    <citation type="submission" date="2019-10" db="EMBL/GenBank/DDBJ databases">
        <authorList>
            <person name="Zhang R."/>
            <person name="Pan Y."/>
            <person name="Wang J."/>
            <person name="Ma R."/>
            <person name="Yu S."/>
        </authorList>
    </citation>
    <scope>NUCLEOTIDE SEQUENCE</scope>
    <source>
        <strain evidence="13">LA-IB0</strain>
        <tissue evidence="13">Leaf</tissue>
    </source>
</reference>
<dbReference type="GO" id="GO:0009626">
    <property type="term" value="P:plant-type hypersensitive response"/>
    <property type="evidence" value="ECO:0007669"/>
    <property type="project" value="UniProtKB-KW"/>
</dbReference>
<dbReference type="PANTHER" id="PTHR23155:SF1152">
    <property type="entry name" value="AAA+ ATPASE DOMAIN-CONTAINING PROTEIN"/>
    <property type="match status" value="1"/>
</dbReference>
<keyword evidence="14" id="KW-1185">Reference proteome</keyword>
<dbReference type="Gene3D" id="3.40.50.300">
    <property type="entry name" value="P-loop containing nucleotide triphosphate hydrolases"/>
    <property type="match status" value="1"/>
</dbReference>
<evidence type="ECO:0000256" key="1">
    <source>
        <dbReference type="ARBA" id="ARBA00002074"/>
    </source>
</evidence>
<dbReference type="EMBL" id="WHWC01000007">
    <property type="protein sequence ID" value="KAG8379662.1"/>
    <property type="molecule type" value="Genomic_DNA"/>
</dbReference>
<dbReference type="InterPro" id="IPR058922">
    <property type="entry name" value="WHD_DRP"/>
</dbReference>
<dbReference type="InterPro" id="IPR032675">
    <property type="entry name" value="LRR_dom_sf"/>
</dbReference>
<dbReference type="SUPFAM" id="SSF52047">
    <property type="entry name" value="RNI-like"/>
    <property type="match status" value="1"/>
</dbReference>
<dbReference type="Gene3D" id="1.10.10.10">
    <property type="entry name" value="Winged helix-like DNA-binding domain superfamily/Winged helix DNA-binding domain"/>
    <property type="match status" value="1"/>
</dbReference>
<name>A0AAV6XGG0_9LAMI</name>
<keyword evidence="7" id="KW-0677">Repeat</keyword>
<dbReference type="Gene3D" id="3.80.10.10">
    <property type="entry name" value="Ribonuclease Inhibitor"/>
    <property type="match status" value="1"/>
</dbReference>
<evidence type="ECO:0000256" key="2">
    <source>
        <dbReference type="ARBA" id="ARBA00004496"/>
    </source>
</evidence>
<sequence>MAAAYAAVVSLIHVLENVQNPSMDWILLDREQVQALHEKVCSLQDFLEDFYNTRSKLEIKGFESQIAEASHEAEDIIESDKELYIVFTSGKELYMDIEKVMRKMDLIEQKVINVKEKMIMGVVKDQQLEEFEPVVGLSRQATTGKNTLVGFDDHLVQIMEKLDTKKSKLQMISIVGKGGIGKTTLATNVYDNPFIVQHFDVRAWVTISQDYNVREILLRLLYAVDGGKDSIEKSSAFTDKMNKNSDEQLGDQLYKSLITRRYLIVMDDLWSTEAWDEVRRFFPDNSNECRIMVFQQDDCPLDLEKVGKKIAKSCRGLPLAVVVIGGLLAKSNKTREYWEYIAENLNSIVNSGNDEYCLKLLSLSYNHLPIYLKPCFLYMATFPEDCDISVSRLIKLWVAEGFLKPIRTKSLEDVANEYLKDLTDRNLISIRNRNIWRSKICIIHDLLRDLCVREAHKENFLRVIRVESLEIPPHINRIRRLNIHESTKEQSSPRLVSRLNLLRILDVVDKYYSEDIMKLVNLRYLSVTGDRDLNLNIVSSISPFWNLQTFILRGETGPIVLPSRIWEMTQLRTLKSEVVCLPEPQPQIGAQWDAIEGEFVQLKHLTIFKTDLMYWEADYTHFPNLEILYLGCLEMKEIPLGLVTLPLLEYIHLYHCRPSVVTSAKLILEERDNLGYEGLQVTVKNTNSEQWITVTLGDSQ</sequence>
<keyword evidence="6" id="KW-0381">Hypersensitive response</keyword>
<keyword evidence="9" id="KW-0611">Plant defense</keyword>
<dbReference type="InterPro" id="IPR044974">
    <property type="entry name" value="Disease_R_plants"/>
</dbReference>
<dbReference type="FunFam" id="3.40.50.300:FF:001091">
    <property type="entry name" value="Probable disease resistance protein At1g61300"/>
    <property type="match status" value="1"/>
</dbReference>
<evidence type="ECO:0000256" key="9">
    <source>
        <dbReference type="ARBA" id="ARBA00022821"/>
    </source>
</evidence>
<accession>A0AAV6XGG0</accession>
<keyword evidence="8" id="KW-0547">Nucleotide-binding</keyword>
<dbReference type="SUPFAM" id="SSF52540">
    <property type="entry name" value="P-loop containing nucleoside triphosphate hydrolases"/>
    <property type="match status" value="1"/>
</dbReference>
<protein>
    <recommendedName>
        <fullName evidence="15">NB-ARC domain-containing protein</fullName>
    </recommendedName>
</protein>
<proteinExistence type="inferred from homology"/>
<keyword evidence="10" id="KW-0067">ATP-binding</keyword>
<evidence type="ECO:0000256" key="8">
    <source>
        <dbReference type="ARBA" id="ARBA00022741"/>
    </source>
</evidence>
<dbReference type="Gene3D" id="1.10.8.430">
    <property type="entry name" value="Helical domain of apoptotic protease-activating factors"/>
    <property type="match status" value="1"/>
</dbReference>
<dbReference type="Proteomes" id="UP000826271">
    <property type="component" value="Unassembled WGS sequence"/>
</dbReference>
<dbReference type="GO" id="GO:0051607">
    <property type="term" value="P:defense response to virus"/>
    <property type="evidence" value="ECO:0007669"/>
    <property type="project" value="UniProtKB-ARBA"/>
</dbReference>
<comment type="caution">
    <text evidence="13">The sequence shown here is derived from an EMBL/GenBank/DDBJ whole genome shotgun (WGS) entry which is preliminary data.</text>
</comment>
<dbReference type="AlphaFoldDB" id="A0AAV6XGG0"/>
<evidence type="ECO:0000256" key="7">
    <source>
        <dbReference type="ARBA" id="ARBA00022737"/>
    </source>
</evidence>